<dbReference type="Proteomes" id="UP000565576">
    <property type="component" value="Unassembled WGS sequence"/>
</dbReference>
<reference evidence="1 4" key="2">
    <citation type="submission" date="2020-08" db="EMBL/GenBank/DDBJ databases">
        <title>Genomic Encyclopedia of Type Strains, Phase IV (KMG-V): Genome sequencing to study the core and pangenomes of soil and plant-associated prokaryotes.</title>
        <authorList>
            <person name="Whitman W."/>
        </authorList>
    </citation>
    <scope>NUCLEOTIDE SEQUENCE [LARGE SCALE GENOMIC DNA]</scope>
    <source>
        <strain evidence="1 4">SEMIA 4060</strain>
    </source>
</reference>
<protein>
    <submittedName>
        <fullName evidence="2">Uncharacterized protein</fullName>
    </submittedName>
</protein>
<sequence>MFCLVNDNADFKRTIVVPFCGTFFQNLVTDHSDGGSASSIGSMISGRSFKAHILADRPHCHQLGGKVSH</sequence>
<reference evidence="2 3" key="1">
    <citation type="submission" date="2016-08" db="EMBL/GenBank/DDBJ databases">
        <authorList>
            <person name="Seilhamer J.J."/>
        </authorList>
    </citation>
    <scope>NUCLEOTIDE SEQUENCE [LARGE SCALE GENOMIC DNA]</scope>
    <source>
        <strain evidence="2 3">P1-7</strain>
    </source>
</reference>
<evidence type="ECO:0000313" key="2">
    <source>
        <dbReference type="EMBL" id="SCB48629.1"/>
    </source>
</evidence>
<evidence type="ECO:0000313" key="1">
    <source>
        <dbReference type="EMBL" id="MBB6489097.1"/>
    </source>
</evidence>
<dbReference type="EMBL" id="FMAF01000028">
    <property type="protein sequence ID" value="SCB48629.1"/>
    <property type="molecule type" value="Genomic_DNA"/>
</dbReference>
<gene>
    <name evidence="2" type="ORF">GA0061101_12847</name>
    <name evidence="1" type="ORF">GGD46_006423</name>
</gene>
<evidence type="ECO:0000313" key="3">
    <source>
        <dbReference type="Proteomes" id="UP000199205"/>
    </source>
</evidence>
<name>A0A1C3X8U8_9HYPH</name>
<dbReference type="Proteomes" id="UP000199205">
    <property type="component" value="Unassembled WGS sequence"/>
</dbReference>
<evidence type="ECO:0000313" key="4">
    <source>
        <dbReference type="Proteomes" id="UP000565576"/>
    </source>
</evidence>
<dbReference type="EMBL" id="JACHBG010000031">
    <property type="protein sequence ID" value="MBB6489097.1"/>
    <property type="molecule type" value="Genomic_DNA"/>
</dbReference>
<dbReference type="AlphaFoldDB" id="A0A1C3X8U8"/>
<accession>A0A1C3X8U8</accession>
<organism evidence="2 3">
    <name type="scientific">Rhizobium lusitanum</name>
    <dbReference type="NCBI Taxonomy" id="293958"/>
    <lineage>
        <taxon>Bacteria</taxon>
        <taxon>Pseudomonadati</taxon>
        <taxon>Pseudomonadota</taxon>
        <taxon>Alphaproteobacteria</taxon>
        <taxon>Hyphomicrobiales</taxon>
        <taxon>Rhizobiaceae</taxon>
        <taxon>Rhizobium/Agrobacterium group</taxon>
        <taxon>Rhizobium</taxon>
    </lineage>
</organism>
<proteinExistence type="predicted"/>